<keyword evidence="1" id="KW-1133">Transmembrane helix</keyword>
<name>A0A6N9NG36_9FLAO</name>
<evidence type="ECO:0000313" key="2">
    <source>
        <dbReference type="EMBL" id="NBG64754.1"/>
    </source>
</evidence>
<keyword evidence="1" id="KW-0812">Transmembrane</keyword>
<dbReference type="Proteomes" id="UP000470771">
    <property type="component" value="Unassembled WGS sequence"/>
</dbReference>
<dbReference type="EMBL" id="WWNE01000003">
    <property type="protein sequence ID" value="NBG64754.1"/>
    <property type="molecule type" value="Genomic_DNA"/>
</dbReference>
<gene>
    <name evidence="2" type="ORF">GQN54_01405</name>
</gene>
<feature type="transmembrane region" description="Helical" evidence="1">
    <location>
        <begin position="12"/>
        <end position="35"/>
    </location>
</feature>
<keyword evidence="1" id="KW-0472">Membrane</keyword>
<evidence type="ECO:0008006" key="4">
    <source>
        <dbReference type="Google" id="ProtNLM"/>
    </source>
</evidence>
<accession>A0A6N9NG36</accession>
<comment type="caution">
    <text evidence="2">The sequence shown here is derived from an EMBL/GenBank/DDBJ whole genome shotgun (WGS) entry which is preliminary data.</text>
</comment>
<sequence>MNLNGKKIAAFSILESIVAMVIVMLAFGITTLLIVKVNQSNFNRKAELILFLQQSAQTSALTKQFIDKEEYYKEYRIESKFQLLEENTKLVHIVLEAINEQEETIVKWEEISRLN</sequence>
<organism evidence="2 3">
    <name type="scientific">Acidiluteibacter ferrifornacis</name>
    <dbReference type="NCBI Taxonomy" id="2692424"/>
    <lineage>
        <taxon>Bacteria</taxon>
        <taxon>Pseudomonadati</taxon>
        <taxon>Bacteroidota</taxon>
        <taxon>Flavobacteriia</taxon>
        <taxon>Flavobacteriales</taxon>
        <taxon>Cryomorphaceae</taxon>
        <taxon>Acidiluteibacter</taxon>
    </lineage>
</organism>
<reference evidence="2 3" key="1">
    <citation type="submission" date="2019-12" db="EMBL/GenBank/DDBJ databases">
        <authorList>
            <person name="Zhao J."/>
        </authorList>
    </citation>
    <scope>NUCLEOTIDE SEQUENCE [LARGE SCALE GENOMIC DNA]</scope>
    <source>
        <strain evidence="2 3">S-15</strain>
    </source>
</reference>
<dbReference type="AlphaFoldDB" id="A0A6N9NG36"/>
<protein>
    <recommendedName>
        <fullName evidence="4">Type II secretion system protein</fullName>
    </recommendedName>
</protein>
<evidence type="ECO:0000313" key="3">
    <source>
        <dbReference type="Proteomes" id="UP000470771"/>
    </source>
</evidence>
<proteinExistence type="predicted"/>
<keyword evidence="3" id="KW-1185">Reference proteome</keyword>
<evidence type="ECO:0000256" key="1">
    <source>
        <dbReference type="SAM" id="Phobius"/>
    </source>
</evidence>